<dbReference type="SUPFAM" id="SSF51735">
    <property type="entry name" value="NAD(P)-binding Rossmann-fold domains"/>
    <property type="match status" value="1"/>
</dbReference>
<comment type="similarity">
    <text evidence="1 3">Belongs to the short-chain dehydrogenases/reductases (SDR) family.</text>
</comment>
<evidence type="ECO:0000256" key="1">
    <source>
        <dbReference type="ARBA" id="ARBA00006484"/>
    </source>
</evidence>
<dbReference type="Pfam" id="PF00106">
    <property type="entry name" value="adh_short"/>
    <property type="match status" value="1"/>
</dbReference>
<reference evidence="4" key="1">
    <citation type="submission" date="2020-01" db="EMBL/GenBank/DDBJ databases">
        <title>Development of genomics and gene disruption for Polysphondylium violaceum indicates a role for the polyketide synthase stlB in stalk morphogenesis.</title>
        <authorList>
            <person name="Narita B."/>
            <person name="Kawabe Y."/>
            <person name="Kin K."/>
            <person name="Saito T."/>
            <person name="Gibbs R."/>
            <person name="Kuspa A."/>
            <person name="Muzny D."/>
            <person name="Queller D."/>
            <person name="Richards S."/>
            <person name="Strassman J."/>
            <person name="Sucgang R."/>
            <person name="Worley K."/>
            <person name="Schaap P."/>
        </authorList>
    </citation>
    <scope>NUCLEOTIDE SEQUENCE</scope>
    <source>
        <strain evidence="4">QSvi11</strain>
    </source>
</reference>
<dbReference type="InterPro" id="IPR002347">
    <property type="entry name" value="SDR_fam"/>
</dbReference>
<dbReference type="InterPro" id="IPR051911">
    <property type="entry name" value="SDR_oxidoreductase"/>
</dbReference>
<dbReference type="PANTHER" id="PTHR43976">
    <property type="entry name" value="SHORT CHAIN DEHYDROGENASE"/>
    <property type="match status" value="1"/>
</dbReference>
<dbReference type="PANTHER" id="PTHR43976:SF16">
    <property type="entry name" value="SHORT-CHAIN DEHYDROGENASE_REDUCTASE FAMILY PROTEIN"/>
    <property type="match status" value="1"/>
</dbReference>
<dbReference type="GO" id="GO:0016491">
    <property type="term" value="F:oxidoreductase activity"/>
    <property type="evidence" value="ECO:0007669"/>
    <property type="project" value="UniProtKB-KW"/>
</dbReference>
<keyword evidence="2" id="KW-0560">Oxidoreductase</keyword>
<dbReference type="CDD" id="cd05374">
    <property type="entry name" value="17beta-HSD-like_SDR_c"/>
    <property type="match status" value="1"/>
</dbReference>
<keyword evidence="5" id="KW-1185">Reference proteome</keyword>
<evidence type="ECO:0000313" key="4">
    <source>
        <dbReference type="EMBL" id="KAF2068606.1"/>
    </source>
</evidence>
<evidence type="ECO:0000313" key="5">
    <source>
        <dbReference type="Proteomes" id="UP000695562"/>
    </source>
</evidence>
<evidence type="ECO:0000256" key="2">
    <source>
        <dbReference type="ARBA" id="ARBA00023002"/>
    </source>
</evidence>
<gene>
    <name evidence="4" type="ORF">CYY_010069</name>
</gene>
<dbReference type="PRINTS" id="PR00081">
    <property type="entry name" value="GDHRDH"/>
</dbReference>
<dbReference type="EMBL" id="AJWJ01000910">
    <property type="protein sequence ID" value="KAF2068606.1"/>
    <property type="molecule type" value="Genomic_DNA"/>
</dbReference>
<evidence type="ECO:0008006" key="6">
    <source>
        <dbReference type="Google" id="ProtNLM"/>
    </source>
</evidence>
<dbReference type="Proteomes" id="UP000695562">
    <property type="component" value="Unassembled WGS sequence"/>
</dbReference>
<name>A0A8J4PSD6_9MYCE</name>
<dbReference type="InterPro" id="IPR020904">
    <property type="entry name" value="Sc_DH/Rdtase_CS"/>
</dbReference>
<protein>
    <recommendedName>
        <fullName evidence="6">Short-chain dehydrogenase/reductase family protein</fullName>
    </recommendedName>
</protein>
<proteinExistence type="inferred from homology"/>
<accession>A0A8J4PSD6</accession>
<dbReference type="AlphaFoldDB" id="A0A8J4PSD6"/>
<dbReference type="OrthoDB" id="13950at2759"/>
<evidence type="ECO:0000256" key="3">
    <source>
        <dbReference type="RuleBase" id="RU000363"/>
    </source>
</evidence>
<dbReference type="PRINTS" id="PR00080">
    <property type="entry name" value="SDRFAMILY"/>
</dbReference>
<dbReference type="Gene3D" id="3.40.50.720">
    <property type="entry name" value="NAD(P)-binding Rossmann-like Domain"/>
    <property type="match status" value="1"/>
</dbReference>
<organism evidence="4 5">
    <name type="scientific">Polysphondylium violaceum</name>
    <dbReference type="NCBI Taxonomy" id="133409"/>
    <lineage>
        <taxon>Eukaryota</taxon>
        <taxon>Amoebozoa</taxon>
        <taxon>Evosea</taxon>
        <taxon>Eumycetozoa</taxon>
        <taxon>Dictyostelia</taxon>
        <taxon>Dictyosteliales</taxon>
        <taxon>Dictyosteliaceae</taxon>
        <taxon>Polysphondylium</taxon>
    </lineage>
</organism>
<dbReference type="PROSITE" id="PS00061">
    <property type="entry name" value="ADH_SHORT"/>
    <property type="match status" value="1"/>
</dbReference>
<dbReference type="InterPro" id="IPR036291">
    <property type="entry name" value="NAD(P)-bd_dom_sf"/>
</dbReference>
<comment type="caution">
    <text evidence="4">The sequence shown here is derived from an EMBL/GenBank/DDBJ whole genome shotgun (WGS) entry which is preliminary data.</text>
</comment>
<sequence length="275" mass="30591">MSSQLVWFVTGISSGIGKELVEKLLVAGQKVAGTTRKSSSINIPENPNFLLIECDLKTEAGIVSALAATVQKFGRLDVVVNNAAFVTFGTNEEISDKELRDLMEINFFAPMTVNRVALGYLRPQRSGLIYNISSMAGFTPVKCWGTYNAAKFALSGVTESLSQEVSEFGVRVCSVNPGFFRTPIHDTHPHSEKTIEEYNSKKFILDLYKDRDTRPFGSTAKLCDLMIELALDPNSKIPLQLFTGVDAYEWVKARMDRMVKDMSDNEHRTTTTLLE</sequence>